<accession>A0A162BYY4</accession>
<name>A0A162BYY4_9CRUS</name>
<comment type="caution">
    <text evidence="1">The sequence shown here is derived from an EMBL/GenBank/DDBJ whole genome shotgun (WGS) entry which is preliminary data.</text>
</comment>
<dbReference type="Proteomes" id="UP000076858">
    <property type="component" value="Unassembled WGS sequence"/>
</dbReference>
<sequence>MEAQVRRYLNLGFLVWEITDEICMPYKSLRRFMARQHMTVREAYSLLKSCNFLGTKSVPRTQDLESKWW</sequence>
<reference evidence="1 2" key="1">
    <citation type="submission" date="2016-03" db="EMBL/GenBank/DDBJ databases">
        <title>EvidentialGene: Evidence-directed Construction of Genes on Genomes.</title>
        <authorList>
            <person name="Gilbert D.G."/>
            <person name="Choi J.-H."/>
            <person name="Mockaitis K."/>
            <person name="Colbourne J."/>
            <person name="Pfrender M."/>
        </authorList>
    </citation>
    <scope>NUCLEOTIDE SEQUENCE [LARGE SCALE GENOMIC DNA]</scope>
    <source>
        <strain evidence="1 2">Xinb3</strain>
        <tissue evidence="1">Complete organism</tissue>
    </source>
</reference>
<proteinExistence type="predicted"/>
<organism evidence="1 2">
    <name type="scientific">Daphnia magna</name>
    <dbReference type="NCBI Taxonomy" id="35525"/>
    <lineage>
        <taxon>Eukaryota</taxon>
        <taxon>Metazoa</taxon>
        <taxon>Ecdysozoa</taxon>
        <taxon>Arthropoda</taxon>
        <taxon>Crustacea</taxon>
        <taxon>Branchiopoda</taxon>
        <taxon>Diplostraca</taxon>
        <taxon>Cladocera</taxon>
        <taxon>Anomopoda</taxon>
        <taxon>Daphniidae</taxon>
        <taxon>Daphnia</taxon>
    </lineage>
</organism>
<dbReference type="AlphaFoldDB" id="A0A162BYY4"/>
<gene>
    <name evidence="1" type="ORF">APZ42_005127</name>
</gene>
<evidence type="ECO:0000313" key="1">
    <source>
        <dbReference type="EMBL" id="KZR99130.1"/>
    </source>
</evidence>
<dbReference type="EMBL" id="LRGB01014648">
    <property type="protein sequence ID" value="KZR99130.1"/>
    <property type="molecule type" value="Genomic_DNA"/>
</dbReference>
<evidence type="ECO:0000313" key="2">
    <source>
        <dbReference type="Proteomes" id="UP000076858"/>
    </source>
</evidence>
<keyword evidence="2" id="KW-1185">Reference proteome</keyword>
<protein>
    <submittedName>
        <fullName evidence="1">Uncharacterized protein</fullName>
    </submittedName>
</protein>